<proteinExistence type="predicted"/>
<protein>
    <recommendedName>
        <fullName evidence="3">BTB domain-containing protein</fullName>
    </recommendedName>
</protein>
<dbReference type="KEGG" id="ppp:112283750"/>
<evidence type="ECO:0000259" key="3">
    <source>
        <dbReference type="PROSITE" id="PS50097"/>
    </source>
</evidence>
<dbReference type="FunCoup" id="A0A2K1KF58">
    <property type="interactions" value="794"/>
</dbReference>
<dbReference type="RefSeq" id="XP_024378612.1">
    <property type="nucleotide sequence ID" value="XM_024522844.2"/>
</dbReference>
<dbReference type="Gramene" id="Pp3c6_10590V3.1">
    <property type="protein sequence ID" value="Pp3c6_10590V3.1"/>
    <property type="gene ID" value="Pp3c6_10590"/>
</dbReference>
<keyword evidence="6" id="KW-1185">Reference proteome</keyword>
<reference evidence="4 6" key="2">
    <citation type="journal article" date="2018" name="Plant J.">
        <title>The Physcomitrella patens chromosome-scale assembly reveals moss genome structure and evolution.</title>
        <authorList>
            <person name="Lang D."/>
            <person name="Ullrich K.K."/>
            <person name="Murat F."/>
            <person name="Fuchs J."/>
            <person name="Jenkins J."/>
            <person name="Haas F.B."/>
            <person name="Piednoel M."/>
            <person name="Gundlach H."/>
            <person name="Van Bel M."/>
            <person name="Meyberg R."/>
            <person name="Vives C."/>
            <person name="Morata J."/>
            <person name="Symeonidi A."/>
            <person name="Hiss M."/>
            <person name="Muchero W."/>
            <person name="Kamisugi Y."/>
            <person name="Saleh O."/>
            <person name="Blanc G."/>
            <person name="Decker E.L."/>
            <person name="van Gessel N."/>
            <person name="Grimwood J."/>
            <person name="Hayes R.D."/>
            <person name="Graham S.W."/>
            <person name="Gunter L.E."/>
            <person name="McDaniel S.F."/>
            <person name="Hoernstein S.N.W."/>
            <person name="Larsson A."/>
            <person name="Li F.W."/>
            <person name="Perroud P.F."/>
            <person name="Phillips J."/>
            <person name="Ranjan P."/>
            <person name="Rokshar D.S."/>
            <person name="Rothfels C.J."/>
            <person name="Schneider L."/>
            <person name="Shu S."/>
            <person name="Stevenson D.W."/>
            <person name="Thummler F."/>
            <person name="Tillich M."/>
            <person name="Villarreal Aguilar J.C."/>
            <person name="Widiez T."/>
            <person name="Wong G.K."/>
            <person name="Wymore A."/>
            <person name="Zhang Y."/>
            <person name="Zimmer A.D."/>
            <person name="Quatrano R.S."/>
            <person name="Mayer K.F.X."/>
            <person name="Goodstein D."/>
            <person name="Casacuberta J.M."/>
            <person name="Vandepoele K."/>
            <person name="Reski R."/>
            <person name="Cuming A.C."/>
            <person name="Tuskan G.A."/>
            <person name="Maumus F."/>
            <person name="Salse J."/>
            <person name="Schmutz J."/>
            <person name="Rensing S.A."/>
        </authorList>
    </citation>
    <scope>NUCLEOTIDE SEQUENCE [LARGE SCALE GENOMIC DNA]</scope>
    <source>
        <strain evidence="5 6">cv. Gransden 2004</strain>
    </source>
</reference>
<feature type="region of interest" description="Disordered" evidence="2">
    <location>
        <begin position="1"/>
        <end position="20"/>
    </location>
</feature>
<dbReference type="RefSeq" id="XP_024378611.1">
    <property type="nucleotide sequence ID" value="XM_024522843.2"/>
</dbReference>
<feature type="region of interest" description="Disordered" evidence="2">
    <location>
        <begin position="442"/>
        <end position="466"/>
    </location>
</feature>
<dbReference type="InterPro" id="IPR011333">
    <property type="entry name" value="SKP1/BTB/POZ_sf"/>
</dbReference>
<dbReference type="PANTHER" id="PTHR47369">
    <property type="entry name" value="BTB/POZ DOMAIN-CONTAINING PROTEIN"/>
    <property type="match status" value="1"/>
</dbReference>
<dbReference type="EnsemblPlants" id="Pp3c6_10590V3.3">
    <property type="protein sequence ID" value="Pp3c6_10590V3.3"/>
    <property type="gene ID" value="Pp3c6_10590"/>
</dbReference>
<evidence type="ECO:0000313" key="4">
    <source>
        <dbReference type="EMBL" id="PNR52416.1"/>
    </source>
</evidence>
<reference evidence="5" key="3">
    <citation type="submission" date="2020-12" db="UniProtKB">
        <authorList>
            <consortium name="EnsemblPlants"/>
        </authorList>
    </citation>
    <scope>IDENTIFICATION</scope>
</reference>
<comment type="pathway">
    <text evidence="1">Protein modification; protein ubiquitination.</text>
</comment>
<feature type="region of interest" description="Disordered" evidence="2">
    <location>
        <begin position="32"/>
        <end position="55"/>
    </location>
</feature>
<dbReference type="STRING" id="3218.A0A2K1KF58"/>
<dbReference type="Proteomes" id="UP000006727">
    <property type="component" value="Chromosome 6"/>
</dbReference>
<dbReference type="AlphaFoldDB" id="A0A2K1KF58"/>
<evidence type="ECO:0000313" key="6">
    <source>
        <dbReference type="Proteomes" id="UP000006727"/>
    </source>
</evidence>
<dbReference type="GeneID" id="112283750"/>
<dbReference type="RefSeq" id="XP_024378609.1">
    <property type="nucleotide sequence ID" value="XM_024522841.2"/>
</dbReference>
<dbReference type="Pfam" id="PF00651">
    <property type="entry name" value="BTB"/>
    <property type="match status" value="1"/>
</dbReference>
<dbReference type="OMA" id="CACKQAH"/>
<dbReference type="EMBL" id="ABEU02000006">
    <property type="protein sequence ID" value="PNR52416.1"/>
    <property type="molecule type" value="Genomic_DNA"/>
</dbReference>
<dbReference type="PANTHER" id="PTHR47369:SF1">
    <property type="entry name" value="BTB_POZ DOMAIN-CONTAINING PROTEIN"/>
    <property type="match status" value="1"/>
</dbReference>
<feature type="domain" description="BTB" evidence="3">
    <location>
        <begin position="75"/>
        <end position="145"/>
    </location>
</feature>
<feature type="region of interest" description="Disordered" evidence="2">
    <location>
        <begin position="682"/>
        <end position="745"/>
    </location>
</feature>
<dbReference type="EnsemblPlants" id="Pp3c6_10590V3.2">
    <property type="protein sequence ID" value="Pp3c6_10590V3.2"/>
    <property type="gene ID" value="Pp3c6_10590"/>
</dbReference>
<reference evidence="4 6" key="1">
    <citation type="journal article" date="2008" name="Science">
        <title>The Physcomitrella genome reveals evolutionary insights into the conquest of land by plants.</title>
        <authorList>
            <person name="Rensing S."/>
            <person name="Lang D."/>
            <person name="Zimmer A."/>
            <person name="Terry A."/>
            <person name="Salamov A."/>
            <person name="Shapiro H."/>
            <person name="Nishiyama T."/>
            <person name="Perroud P.-F."/>
            <person name="Lindquist E."/>
            <person name="Kamisugi Y."/>
            <person name="Tanahashi T."/>
            <person name="Sakakibara K."/>
            <person name="Fujita T."/>
            <person name="Oishi K."/>
            <person name="Shin-I T."/>
            <person name="Kuroki Y."/>
            <person name="Toyoda A."/>
            <person name="Suzuki Y."/>
            <person name="Hashimoto A."/>
            <person name="Yamaguchi K."/>
            <person name="Sugano A."/>
            <person name="Kohara Y."/>
            <person name="Fujiyama A."/>
            <person name="Anterola A."/>
            <person name="Aoki S."/>
            <person name="Ashton N."/>
            <person name="Barbazuk W.B."/>
            <person name="Barker E."/>
            <person name="Bennetzen J."/>
            <person name="Bezanilla M."/>
            <person name="Blankenship R."/>
            <person name="Cho S.H."/>
            <person name="Dutcher S."/>
            <person name="Estelle M."/>
            <person name="Fawcett J.A."/>
            <person name="Gundlach H."/>
            <person name="Hanada K."/>
            <person name="Heyl A."/>
            <person name="Hicks K.A."/>
            <person name="Hugh J."/>
            <person name="Lohr M."/>
            <person name="Mayer K."/>
            <person name="Melkozernov A."/>
            <person name="Murata T."/>
            <person name="Nelson D."/>
            <person name="Pils B."/>
            <person name="Prigge M."/>
            <person name="Reiss B."/>
            <person name="Renner T."/>
            <person name="Rombauts S."/>
            <person name="Rushton P."/>
            <person name="Sanderfoot A."/>
            <person name="Schween G."/>
            <person name="Shiu S.-H."/>
            <person name="Stueber K."/>
            <person name="Theodoulou F.L."/>
            <person name="Tu H."/>
            <person name="Van de Peer Y."/>
            <person name="Verrier P.J."/>
            <person name="Waters E."/>
            <person name="Wood A."/>
            <person name="Yang L."/>
            <person name="Cove D."/>
            <person name="Cuming A."/>
            <person name="Hasebe M."/>
            <person name="Lucas S."/>
            <person name="Mishler D.B."/>
            <person name="Reski R."/>
            <person name="Grigoriev I."/>
            <person name="Quatrano R.S."/>
            <person name="Boore J.L."/>
        </authorList>
    </citation>
    <scope>NUCLEOTIDE SEQUENCE [LARGE SCALE GENOMIC DNA]</scope>
    <source>
        <strain evidence="5 6">cv. Gransden 2004</strain>
    </source>
</reference>
<dbReference type="SMART" id="SM00225">
    <property type="entry name" value="BTB"/>
    <property type="match status" value="1"/>
</dbReference>
<evidence type="ECO:0000313" key="5">
    <source>
        <dbReference type="EnsemblPlants" id="Pp3c6_10590V3.1"/>
    </source>
</evidence>
<dbReference type="PaxDb" id="3218-PP1S113_5V6.1"/>
<dbReference type="RefSeq" id="XP_024378613.1">
    <property type="nucleotide sequence ID" value="XM_024522845.2"/>
</dbReference>
<feature type="compositionally biased region" description="Polar residues" evidence="2">
    <location>
        <begin position="709"/>
        <end position="729"/>
    </location>
</feature>
<organism evidence="4">
    <name type="scientific">Physcomitrium patens</name>
    <name type="common">Spreading-leaved earth moss</name>
    <name type="synonym">Physcomitrella patens</name>
    <dbReference type="NCBI Taxonomy" id="3218"/>
    <lineage>
        <taxon>Eukaryota</taxon>
        <taxon>Viridiplantae</taxon>
        <taxon>Streptophyta</taxon>
        <taxon>Embryophyta</taxon>
        <taxon>Bryophyta</taxon>
        <taxon>Bryophytina</taxon>
        <taxon>Bryopsida</taxon>
        <taxon>Funariidae</taxon>
        <taxon>Funariales</taxon>
        <taxon>Funariaceae</taxon>
        <taxon>Physcomitrium</taxon>
    </lineage>
</organism>
<dbReference type="GO" id="GO:0000151">
    <property type="term" value="C:ubiquitin ligase complex"/>
    <property type="evidence" value="ECO:0000318"/>
    <property type="project" value="GO_Central"/>
</dbReference>
<gene>
    <name evidence="5" type="primary">LOC112283750</name>
    <name evidence="4" type="ORF">PHYPA_008790</name>
</gene>
<feature type="compositionally biased region" description="Gly residues" evidence="2">
    <location>
        <begin position="1"/>
        <end position="10"/>
    </location>
</feature>
<dbReference type="Gene3D" id="3.30.710.10">
    <property type="entry name" value="Potassium Channel Kv1.1, Chain A"/>
    <property type="match status" value="1"/>
</dbReference>
<dbReference type="OrthoDB" id="6359943at2759"/>
<dbReference type="Gramene" id="Pp3c6_10590V3.3">
    <property type="protein sequence ID" value="Pp3c6_10590V3.3"/>
    <property type="gene ID" value="Pp3c6_10590"/>
</dbReference>
<dbReference type="InterPro" id="IPR000210">
    <property type="entry name" value="BTB/POZ_dom"/>
</dbReference>
<dbReference type="PROSITE" id="PS50097">
    <property type="entry name" value="BTB"/>
    <property type="match status" value="1"/>
</dbReference>
<dbReference type="Gramene" id="Pp3c6_10590V3.2">
    <property type="protein sequence ID" value="Pp3c6_10590V3.2"/>
    <property type="gene ID" value="Pp3c6_10590"/>
</dbReference>
<accession>A0A2K1KF58</accession>
<sequence>MEALHVGGGRQRVSHSQSSTFASHAASLSVSLAPSMQPATSTDNDGGPNRRGMDSNMGALCEHVQLEGWKSKAFSDIIVKAMGRTFELHRLLLSRSSFFRNMLQGPWREAGAPEVTLQIDDKNVNGEAVETALAYLYGHYPKLDGSNAFRVLAAGSFLDLQDLCSLCTNFIISELWTENFLAYQAFAESQDYGVHGERVRKACWGYLCRGAAVELREILPKLSTQTLRKLLTSDELWVLNEEKRFELALHVFLARGVVLEMPQVPNTDFIGSPMTGNLAPEDLIFCACSADKDRKLETTLDKVTSRSTSSEVEGHLSLEDAPVPATAQVTESVRDILFELVDSAVPILSAAFSQQSSTNSIRGDQREGASVCMYDHGLGALNGKPLKEVDPAQPFIEIRKDGEACTSGDTCATPDQLSFSGIEPGFCGRFCYEEPWHPPRTGEQVGLGPCSPSPETTSSSPSSKVIEDQWPRDNACPIFSWGGRVVESRVKKAFPNSGNWGSAEDWEAFLGVFEGGGVLYCHMAFDDLLYMRGRLEELGFPCKAVADSLWLQTLLRQQVLTIAADTCRNCSLVYGNCSCRQVGSSYAHGRTPSLHHRDDGQSAGPVPTGIFPGAERIGGNSGSGVGANSQSAGRVHVRNTMDGLAGIGRGTTFGPPGSWPAPRFLYIPSLGAYGARGNPLQSGVGNNQIDPRLDLVGRELPPGAHSTLDGRTQGSTASASVLGQGQPDPTSRAEDSPAASKPADIDAMLNNMDTNKALATRKWEAGEGGSILLDLNTPLRSFPPFRFGVEFEDVNRLQDGQSKHSTEAFYAGSLWKISVQAFNDEDPRGRRTLGLFLHRRKAEDMGPHRKVSFYTDTREKVTARYQLKCPAKRGVISLGSLTQAGTLLPKAPKGWGWRTAFLFDELPDVLQGGSLRVAAVVQLV</sequence>
<evidence type="ECO:0000256" key="2">
    <source>
        <dbReference type="SAM" id="MobiDB-lite"/>
    </source>
</evidence>
<name>A0A2K1KF58_PHYPA</name>
<dbReference type="RefSeq" id="XP_024378610.1">
    <property type="nucleotide sequence ID" value="XM_024522842.2"/>
</dbReference>
<evidence type="ECO:0000256" key="1">
    <source>
        <dbReference type="ARBA" id="ARBA00004906"/>
    </source>
</evidence>
<dbReference type="EnsemblPlants" id="Pp3c6_10590V3.1">
    <property type="protein sequence ID" value="Pp3c6_10590V3.1"/>
    <property type="gene ID" value="Pp3c6_10590"/>
</dbReference>
<dbReference type="SUPFAM" id="SSF54695">
    <property type="entry name" value="POZ domain"/>
    <property type="match status" value="1"/>
</dbReference>
<feature type="compositionally biased region" description="Low complexity" evidence="2">
    <location>
        <begin position="453"/>
        <end position="463"/>
    </location>
</feature>